<dbReference type="STRING" id="1450537.A0A395I4K9"/>
<sequence length="225" mass="22598">MKLLALLSTIAGVSALPQAATTTASQQQQANFNSFNVMSARSASPIHLLPLNAASGGFYLGLQNASSYCPEVVEKLGACPPGTETVFDAGANSLDVSVPGGQQVYIAPSGALAFTQPHSANIPAGSVVGAFSYSQKPGATFGYWTLENSGLIACPVPAAAAAADACSSAVPSATPTPGAANTASKWQVFAAWGNATVPSGNVRDCLGFDALAVGRNGSAAAWEYL</sequence>
<keyword evidence="1" id="KW-0732">Signal</keyword>
<dbReference type="OrthoDB" id="5430620at2759"/>
<evidence type="ECO:0000256" key="1">
    <source>
        <dbReference type="SAM" id="SignalP"/>
    </source>
</evidence>
<dbReference type="PANTHER" id="PTHR42047">
    <property type="entry name" value="PROTEIN, PUTATIVE (AFU_ORTHOLOGUE AFUA_6G03560)-RELATED"/>
    <property type="match status" value="1"/>
</dbReference>
<evidence type="ECO:0000313" key="3">
    <source>
        <dbReference type="Proteomes" id="UP000248961"/>
    </source>
</evidence>
<dbReference type="VEuPathDB" id="FungiDB:BO97DRAFT_477210"/>
<protein>
    <recommendedName>
        <fullName evidence="4">IgE-binding protein</fullName>
    </recommendedName>
</protein>
<dbReference type="GeneID" id="37204819"/>
<dbReference type="Proteomes" id="UP000248961">
    <property type="component" value="Unassembled WGS sequence"/>
</dbReference>
<accession>A0A395I4K9</accession>
<proteinExistence type="predicted"/>
<evidence type="ECO:0000313" key="2">
    <source>
        <dbReference type="EMBL" id="RAL13314.1"/>
    </source>
</evidence>
<dbReference type="InterPro" id="IPR052820">
    <property type="entry name" value="PhiA_domain"/>
</dbReference>
<keyword evidence="3" id="KW-1185">Reference proteome</keyword>
<feature type="signal peptide" evidence="1">
    <location>
        <begin position="1"/>
        <end position="15"/>
    </location>
</feature>
<organism evidence="2 3">
    <name type="scientific">Aspergillus homomorphus (strain CBS 101889)</name>
    <dbReference type="NCBI Taxonomy" id="1450537"/>
    <lineage>
        <taxon>Eukaryota</taxon>
        <taxon>Fungi</taxon>
        <taxon>Dikarya</taxon>
        <taxon>Ascomycota</taxon>
        <taxon>Pezizomycotina</taxon>
        <taxon>Eurotiomycetes</taxon>
        <taxon>Eurotiomycetidae</taxon>
        <taxon>Eurotiales</taxon>
        <taxon>Aspergillaceae</taxon>
        <taxon>Aspergillus</taxon>
        <taxon>Aspergillus subgen. Circumdati</taxon>
    </lineage>
</organism>
<dbReference type="EMBL" id="KZ824279">
    <property type="protein sequence ID" value="RAL13314.1"/>
    <property type="molecule type" value="Genomic_DNA"/>
</dbReference>
<gene>
    <name evidence="2" type="ORF">BO97DRAFT_477210</name>
</gene>
<feature type="chain" id="PRO_5017357577" description="IgE-binding protein" evidence="1">
    <location>
        <begin position="16"/>
        <end position="225"/>
    </location>
</feature>
<dbReference type="PANTHER" id="PTHR42047:SF1">
    <property type="entry name" value="PROTEIN, PUTATIVE (AFU_ORTHOLOGUE AFUA_6G03560)-RELATED"/>
    <property type="match status" value="1"/>
</dbReference>
<evidence type="ECO:0008006" key="4">
    <source>
        <dbReference type="Google" id="ProtNLM"/>
    </source>
</evidence>
<dbReference type="AlphaFoldDB" id="A0A395I4K9"/>
<name>A0A395I4K9_ASPHC</name>
<dbReference type="RefSeq" id="XP_025552468.1">
    <property type="nucleotide sequence ID" value="XM_025700530.1"/>
</dbReference>
<reference evidence="2 3" key="1">
    <citation type="submission" date="2018-02" db="EMBL/GenBank/DDBJ databases">
        <title>The genomes of Aspergillus section Nigri reveals drivers in fungal speciation.</title>
        <authorList>
            <consortium name="DOE Joint Genome Institute"/>
            <person name="Vesth T.C."/>
            <person name="Nybo J."/>
            <person name="Theobald S."/>
            <person name="Brandl J."/>
            <person name="Frisvad J.C."/>
            <person name="Nielsen K.F."/>
            <person name="Lyhne E.K."/>
            <person name="Kogle M.E."/>
            <person name="Kuo A."/>
            <person name="Riley R."/>
            <person name="Clum A."/>
            <person name="Nolan M."/>
            <person name="Lipzen A."/>
            <person name="Salamov A."/>
            <person name="Henrissat B."/>
            <person name="Wiebenga A."/>
            <person name="De vries R.P."/>
            <person name="Grigoriev I.V."/>
            <person name="Mortensen U.H."/>
            <person name="Andersen M.R."/>
            <person name="Baker S.E."/>
        </authorList>
    </citation>
    <scope>NUCLEOTIDE SEQUENCE [LARGE SCALE GENOMIC DNA]</scope>
    <source>
        <strain evidence="2 3">CBS 101889</strain>
    </source>
</reference>